<dbReference type="EMBL" id="JAUZQC010000015">
    <property type="protein sequence ID" value="KAK5858873.1"/>
    <property type="molecule type" value="Genomic_DNA"/>
</dbReference>
<evidence type="ECO:0000256" key="3">
    <source>
        <dbReference type="SAM" id="SignalP"/>
    </source>
</evidence>
<organism evidence="4 5">
    <name type="scientific">Eleginops maclovinus</name>
    <name type="common">Patagonian blennie</name>
    <name type="synonym">Eleginus maclovinus</name>
    <dbReference type="NCBI Taxonomy" id="56733"/>
    <lineage>
        <taxon>Eukaryota</taxon>
        <taxon>Metazoa</taxon>
        <taxon>Chordata</taxon>
        <taxon>Craniata</taxon>
        <taxon>Vertebrata</taxon>
        <taxon>Euteleostomi</taxon>
        <taxon>Actinopterygii</taxon>
        <taxon>Neopterygii</taxon>
        <taxon>Teleostei</taxon>
        <taxon>Neoteleostei</taxon>
        <taxon>Acanthomorphata</taxon>
        <taxon>Eupercaria</taxon>
        <taxon>Perciformes</taxon>
        <taxon>Notothenioidei</taxon>
        <taxon>Eleginopidae</taxon>
        <taxon>Eleginops</taxon>
    </lineage>
</organism>
<feature type="transmembrane region" description="Helical" evidence="2">
    <location>
        <begin position="287"/>
        <end position="305"/>
    </location>
</feature>
<dbReference type="AlphaFoldDB" id="A0AAN7X982"/>
<evidence type="ECO:0000256" key="2">
    <source>
        <dbReference type="SAM" id="Phobius"/>
    </source>
</evidence>
<dbReference type="Pfam" id="PF17818">
    <property type="entry name" value="KCT2"/>
    <property type="match status" value="1"/>
</dbReference>
<accession>A0AAN7X982</accession>
<evidence type="ECO:0000313" key="4">
    <source>
        <dbReference type="EMBL" id="KAK5858873.1"/>
    </source>
</evidence>
<evidence type="ECO:0000256" key="1">
    <source>
        <dbReference type="SAM" id="MobiDB-lite"/>
    </source>
</evidence>
<feature type="compositionally biased region" description="Basic and acidic residues" evidence="1">
    <location>
        <begin position="188"/>
        <end position="199"/>
    </location>
</feature>
<evidence type="ECO:0000313" key="5">
    <source>
        <dbReference type="Proteomes" id="UP001346869"/>
    </source>
</evidence>
<feature type="signal peptide" evidence="3">
    <location>
        <begin position="1"/>
        <end position="32"/>
    </location>
</feature>
<feature type="compositionally biased region" description="Basic and acidic residues" evidence="1">
    <location>
        <begin position="141"/>
        <end position="161"/>
    </location>
</feature>
<protein>
    <recommendedName>
        <fullName evidence="6">Keratinocyte-associated transmembrane protein 2</fullName>
    </recommendedName>
</protein>
<gene>
    <name evidence="4" type="ORF">PBY51_002986</name>
</gene>
<feature type="region of interest" description="Disordered" evidence="1">
    <location>
        <begin position="130"/>
        <end position="220"/>
    </location>
</feature>
<dbReference type="Proteomes" id="UP001346869">
    <property type="component" value="Unassembled WGS sequence"/>
</dbReference>
<sequence length="354" mass="39266">MATCRTMGRSRRHICALSLVIFLQLLVSGCLSASLNNINSTTVQSQGIEGRNPIQNETTSFVTVDKKANDTVLSPSQPTVEAATVPKKTATPVGNDSMTAESEAPKHNSTKAIEPKITVTENQVIVIGSSQNTLPPIGNKDSLKDEVTEDPSTKQSKDKPAVSETTTTSSPKVPTTSVTTPESANPVMEKEALVSDDKTSIILNPSTEPDLDLLPTTDRGQTLQIDQDRYISDDDDGEDDTYSDTYENNSLNQLKEQPVSRLQPEEVEVTRYKGADSYNTEDEDSHFFFHLVILAFLVAIVYITYHNKRKIFLLAQSRRWKDGLCSRNTVEYHRLDQNVNEAMPSLKMTRDYVF</sequence>
<name>A0AAN7X982_ELEMC</name>
<feature type="region of interest" description="Disordered" evidence="1">
    <location>
        <begin position="72"/>
        <end position="115"/>
    </location>
</feature>
<evidence type="ECO:0008006" key="6">
    <source>
        <dbReference type="Google" id="ProtNLM"/>
    </source>
</evidence>
<reference evidence="4 5" key="1">
    <citation type="journal article" date="2023" name="Genes (Basel)">
        <title>Chromosome-Level Genome Assembly and Circadian Gene Repertoire of the Patagonia Blennie Eleginops maclovinus-The Closest Ancestral Proxy of Antarctic Cryonotothenioids.</title>
        <authorList>
            <person name="Cheng C.C."/>
            <person name="Rivera-Colon A.G."/>
            <person name="Minhas B.F."/>
            <person name="Wilson L."/>
            <person name="Rayamajhi N."/>
            <person name="Vargas-Chacoff L."/>
            <person name="Catchen J.M."/>
        </authorList>
    </citation>
    <scope>NUCLEOTIDE SEQUENCE [LARGE SCALE GENOMIC DNA]</scope>
    <source>
        <strain evidence="4">JMC-PN-2008</strain>
    </source>
</reference>
<dbReference type="PANTHER" id="PTHR16502">
    <property type="entry name" value="KERATINOCYTE-ASSOCIATED TRANSMEMBRANE PROTEIN 2"/>
    <property type="match status" value="1"/>
</dbReference>
<keyword evidence="2" id="KW-0812">Transmembrane</keyword>
<feature type="compositionally biased region" description="Low complexity" evidence="1">
    <location>
        <begin position="162"/>
        <end position="183"/>
    </location>
</feature>
<feature type="chain" id="PRO_5042861636" description="Keratinocyte-associated transmembrane protein 2" evidence="3">
    <location>
        <begin position="33"/>
        <end position="354"/>
    </location>
</feature>
<proteinExistence type="predicted"/>
<keyword evidence="2" id="KW-1133">Transmembrane helix</keyword>
<comment type="caution">
    <text evidence="4">The sequence shown here is derived from an EMBL/GenBank/DDBJ whole genome shotgun (WGS) entry which is preliminary data.</text>
</comment>
<dbReference type="PANTHER" id="PTHR16502:SF0">
    <property type="entry name" value="KERATINOCYTE-ASSOCIATED TRANSMEMBRANE PROTEIN 2"/>
    <property type="match status" value="1"/>
</dbReference>
<reference evidence="4 5" key="2">
    <citation type="journal article" date="2023" name="Mol. Biol. Evol.">
        <title>Genomics of Secondarily Temperate Adaptation in the Only Non-Antarctic Icefish.</title>
        <authorList>
            <person name="Rivera-Colon A.G."/>
            <person name="Rayamajhi N."/>
            <person name="Minhas B.F."/>
            <person name="Madrigal G."/>
            <person name="Bilyk K.T."/>
            <person name="Yoon V."/>
            <person name="Hune M."/>
            <person name="Gregory S."/>
            <person name="Cheng C.H.C."/>
            <person name="Catchen J.M."/>
        </authorList>
    </citation>
    <scope>NUCLEOTIDE SEQUENCE [LARGE SCALE GENOMIC DNA]</scope>
    <source>
        <strain evidence="4">JMC-PN-2008</strain>
    </source>
</reference>
<keyword evidence="2" id="KW-0472">Membrane</keyword>
<keyword evidence="3" id="KW-0732">Signal</keyword>
<dbReference type="PROSITE" id="PS51257">
    <property type="entry name" value="PROKAR_LIPOPROTEIN"/>
    <property type="match status" value="1"/>
</dbReference>
<keyword evidence="5" id="KW-1185">Reference proteome</keyword>
<dbReference type="InterPro" id="IPR037645">
    <property type="entry name" value="KCT2"/>
</dbReference>